<accession>A0ABR8RY84</accession>
<name>A0ABR8RY84_9MICO</name>
<gene>
    <name evidence="1" type="ORF">H9651_00055</name>
</gene>
<organism evidence="1 2">
    <name type="scientific">Microbacterium pullorum</name>
    <dbReference type="NCBI Taxonomy" id="2762236"/>
    <lineage>
        <taxon>Bacteria</taxon>
        <taxon>Bacillati</taxon>
        <taxon>Actinomycetota</taxon>
        <taxon>Actinomycetes</taxon>
        <taxon>Micrococcales</taxon>
        <taxon>Microbacteriaceae</taxon>
        <taxon>Microbacterium</taxon>
    </lineage>
</organism>
<dbReference type="RefSeq" id="WP_191717068.1">
    <property type="nucleotide sequence ID" value="NZ_JACSQP010000001.1"/>
</dbReference>
<dbReference type="Proteomes" id="UP000648352">
    <property type="component" value="Unassembled WGS sequence"/>
</dbReference>
<comment type="caution">
    <text evidence="1">The sequence shown here is derived from an EMBL/GenBank/DDBJ whole genome shotgun (WGS) entry which is preliminary data.</text>
</comment>
<evidence type="ECO:0000313" key="1">
    <source>
        <dbReference type="EMBL" id="MBD7956029.1"/>
    </source>
</evidence>
<dbReference type="EMBL" id="JACSQP010000001">
    <property type="protein sequence ID" value="MBD7956029.1"/>
    <property type="molecule type" value="Genomic_DNA"/>
</dbReference>
<sequence>MTDSPVSMSLTLDGVAVLSPAALQALYRINGRSTVEMRLAVAAGEPLYTAELFGADHLQVVPRLEKTAAYLLEHGVPFRVFENADGEREEISLEVMRSILGEA</sequence>
<protein>
    <submittedName>
        <fullName evidence="1">Uncharacterized protein</fullName>
    </submittedName>
</protein>
<proteinExistence type="predicted"/>
<keyword evidence="2" id="KW-1185">Reference proteome</keyword>
<evidence type="ECO:0000313" key="2">
    <source>
        <dbReference type="Proteomes" id="UP000648352"/>
    </source>
</evidence>
<reference evidence="1 2" key="1">
    <citation type="submission" date="2020-08" db="EMBL/GenBank/DDBJ databases">
        <title>A Genomic Blueprint of the Chicken Gut Microbiome.</title>
        <authorList>
            <person name="Gilroy R."/>
            <person name="Ravi A."/>
            <person name="Getino M."/>
            <person name="Pursley I."/>
            <person name="Horton D.L."/>
            <person name="Alikhan N.-F."/>
            <person name="Baker D."/>
            <person name="Gharbi K."/>
            <person name="Hall N."/>
            <person name="Watson M."/>
            <person name="Adriaenssens E.M."/>
            <person name="Foster-Nyarko E."/>
            <person name="Jarju S."/>
            <person name="Secka A."/>
            <person name="Antonio M."/>
            <person name="Oren A."/>
            <person name="Chaudhuri R."/>
            <person name="La Ragione R.M."/>
            <person name="Hildebrand F."/>
            <person name="Pallen M.J."/>
        </authorList>
    </citation>
    <scope>NUCLEOTIDE SEQUENCE [LARGE SCALE GENOMIC DNA]</scope>
    <source>
        <strain evidence="1 2">Sa4CUA7</strain>
    </source>
</reference>